<sequence>MAHGLIPHKAARLTSRATRESFESPRVWVDFPTGCASNNSPGGEPGLFYMAA</sequence>
<dbReference type="EMBL" id="BK014752">
    <property type="protein sequence ID" value="DAD74087.1"/>
    <property type="molecule type" value="Genomic_DNA"/>
</dbReference>
<organism evidence="1">
    <name type="scientific">Myoviridae sp. ctqYq4</name>
    <dbReference type="NCBI Taxonomy" id="2826702"/>
    <lineage>
        <taxon>Viruses</taxon>
        <taxon>Duplodnaviria</taxon>
        <taxon>Heunggongvirae</taxon>
        <taxon>Uroviricota</taxon>
        <taxon>Caudoviricetes</taxon>
    </lineage>
</organism>
<proteinExistence type="predicted"/>
<reference evidence="1" key="1">
    <citation type="journal article" date="2021" name="Proc. Natl. Acad. Sci. U.S.A.">
        <title>A Catalog of Tens of Thousands of Viruses from Human Metagenomes Reveals Hidden Associations with Chronic Diseases.</title>
        <authorList>
            <person name="Tisza M.J."/>
            <person name="Buck C.B."/>
        </authorList>
    </citation>
    <scope>NUCLEOTIDE SEQUENCE</scope>
    <source>
        <strain evidence="1">CtqYq4</strain>
    </source>
</reference>
<accession>A0A8S5LW52</accession>
<protein>
    <submittedName>
        <fullName evidence="1">Uncharacterized protein</fullName>
    </submittedName>
</protein>
<evidence type="ECO:0000313" key="1">
    <source>
        <dbReference type="EMBL" id="DAD74087.1"/>
    </source>
</evidence>
<name>A0A8S5LW52_9CAUD</name>